<dbReference type="InterPro" id="IPR046453">
    <property type="entry name" value="GpA_ATPase"/>
</dbReference>
<evidence type="ECO:0000313" key="4">
    <source>
        <dbReference type="Proteomes" id="UP000198744"/>
    </source>
</evidence>
<proteinExistence type="predicted"/>
<dbReference type="Pfam" id="PF20454">
    <property type="entry name" value="GpA_nuclease"/>
    <property type="match status" value="1"/>
</dbReference>
<keyword evidence="4" id="KW-1185">Reference proteome</keyword>
<name>A0A1H8BIV3_9BACT</name>
<reference evidence="3 4" key="1">
    <citation type="submission" date="2016-10" db="EMBL/GenBank/DDBJ databases">
        <authorList>
            <person name="de Groot N.N."/>
        </authorList>
    </citation>
    <scope>NUCLEOTIDE SEQUENCE [LARGE SCALE GENOMIC DNA]</scope>
    <source>
        <strain evidence="3 4">DSM 8423</strain>
    </source>
</reference>
<dbReference type="STRING" id="43775.SAMN04489760_1542"/>
<sequence length="486" mass="55500">MMAWATSAAEISSESVQYLIRDEIDKFPNFSGKEADPRSLSDMRTNAYPETKKILDLSTPTDESGLIGKAVETEADELRHYYAVCPICGEAQLMEFERFAWPKAVMEPREIVRKRLASYQCCACGMLWNDYMRDQAVRLGHWHAEVSVDRPRCVAFHLPSWYSPFVSLSSVVAAHLRGLEDPAKKMVFVTQHEAKVWKETITPQKESKILEHRCSLPALTVPKAAVALTCGIDCQKFGFWFVVRAWAEDLTSWLIQYGFLATFDDVEALLFNTSYRVECSDDSMEIWRAAMDTGGGDTDSGEWTRTEEIYMWLREKGRGRIFGTKGASHSQLQRVRATVIDKLPHSSKPIPGGLELRLVDAAAFKELLHWRLERGAPILDDQGNRIGEKKESQRFFLHAETEEDYASQILAEELCRDKKGRKFWKRVRKSNHLLDAECLAAACADSSWLPSLRMLAEWMKQEAKPAVYATRPSVEVARSRWMEHSR</sequence>
<accession>A0A1H8BIV3</accession>
<dbReference type="AlphaFoldDB" id="A0A1H8BIV3"/>
<dbReference type="EMBL" id="FOBS01000054">
    <property type="protein sequence ID" value="SEM82084.1"/>
    <property type="molecule type" value="Genomic_DNA"/>
</dbReference>
<organism evidence="3 4">
    <name type="scientific">Syntrophus gentianae</name>
    <dbReference type="NCBI Taxonomy" id="43775"/>
    <lineage>
        <taxon>Bacteria</taxon>
        <taxon>Pseudomonadati</taxon>
        <taxon>Thermodesulfobacteriota</taxon>
        <taxon>Syntrophia</taxon>
        <taxon>Syntrophales</taxon>
        <taxon>Syntrophaceae</taxon>
        <taxon>Syntrophus</taxon>
    </lineage>
</organism>
<dbReference type="Pfam" id="PF05876">
    <property type="entry name" value="GpA_ATPase"/>
    <property type="match status" value="1"/>
</dbReference>
<protein>
    <submittedName>
        <fullName evidence="3">Phage terminase large subunit (GpA)</fullName>
    </submittedName>
</protein>
<evidence type="ECO:0000259" key="2">
    <source>
        <dbReference type="Pfam" id="PF20454"/>
    </source>
</evidence>
<feature type="domain" description="Phage terminase large subunit GpA ATPase" evidence="1">
    <location>
        <begin position="2"/>
        <end position="142"/>
    </location>
</feature>
<gene>
    <name evidence="3" type="ORF">SAMN04489760_1542</name>
</gene>
<feature type="domain" description="Terminase large subunit GpA endonuclease" evidence="2">
    <location>
        <begin position="154"/>
        <end position="445"/>
    </location>
</feature>
<dbReference type="Proteomes" id="UP000198744">
    <property type="component" value="Unassembled WGS sequence"/>
</dbReference>
<dbReference type="GO" id="GO:0016887">
    <property type="term" value="F:ATP hydrolysis activity"/>
    <property type="evidence" value="ECO:0007669"/>
    <property type="project" value="InterPro"/>
</dbReference>
<dbReference type="GO" id="GO:0004519">
    <property type="term" value="F:endonuclease activity"/>
    <property type="evidence" value="ECO:0007669"/>
    <property type="project" value="InterPro"/>
</dbReference>
<evidence type="ECO:0000313" key="3">
    <source>
        <dbReference type="EMBL" id="SEM82084.1"/>
    </source>
</evidence>
<dbReference type="InterPro" id="IPR046454">
    <property type="entry name" value="GpA_endonuclease"/>
</dbReference>
<evidence type="ECO:0000259" key="1">
    <source>
        <dbReference type="Pfam" id="PF05876"/>
    </source>
</evidence>